<dbReference type="WBParaSite" id="PSU_v2.g16331.t1">
    <property type="protein sequence ID" value="PSU_v2.g16331.t1"/>
    <property type="gene ID" value="PSU_v2.g16331"/>
</dbReference>
<reference evidence="2" key="1">
    <citation type="submission" date="2022-11" db="UniProtKB">
        <authorList>
            <consortium name="WormBaseParasite"/>
        </authorList>
    </citation>
    <scope>IDENTIFICATION</scope>
</reference>
<accession>A0A914YAM2</accession>
<evidence type="ECO:0000313" key="2">
    <source>
        <dbReference type="WBParaSite" id="PSU_v2.g16331.t1"/>
    </source>
</evidence>
<dbReference type="Proteomes" id="UP000887577">
    <property type="component" value="Unplaced"/>
</dbReference>
<dbReference type="AlphaFoldDB" id="A0A914YAM2"/>
<keyword evidence="1" id="KW-1185">Reference proteome</keyword>
<name>A0A914YAM2_9BILA</name>
<sequence>MEKEGTHPYKPLPQNKLLRFYIEEKNHKDFLEQQAVIPDGFEVRSINPEFSKQMMSVLLHYQDGDELQAAYVLG</sequence>
<protein>
    <submittedName>
        <fullName evidence="2">GNAT family N-acetyltransferase</fullName>
    </submittedName>
</protein>
<evidence type="ECO:0000313" key="1">
    <source>
        <dbReference type="Proteomes" id="UP000887577"/>
    </source>
</evidence>
<organism evidence="1 2">
    <name type="scientific">Panagrolaimus superbus</name>
    <dbReference type="NCBI Taxonomy" id="310955"/>
    <lineage>
        <taxon>Eukaryota</taxon>
        <taxon>Metazoa</taxon>
        <taxon>Ecdysozoa</taxon>
        <taxon>Nematoda</taxon>
        <taxon>Chromadorea</taxon>
        <taxon>Rhabditida</taxon>
        <taxon>Tylenchina</taxon>
        <taxon>Panagrolaimomorpha</taxon>
        <taxon>Panagrolaimoidea</taxon>
        <taxon>Panagrolaimidae</taxon>
        <taxon>Panagrolaimus</taxon>
    </lineage>
</organism>
<proteinExistence type="predicted"/>